<sequence length="882" mass="97400">MHRVRFIIVALLGFSLSLSVRVAWGVMPDGSSSVSLNAQAVTELLTQGKSRYEAGQFSEAVQFWEQAAIAFSEQGNLLGQAQALSFLSLAYQSLGEYPQASEAIASAQGAIARVSQGNRGDRETVRAQILNAEGRLQFSRGNAEAALTTWQEATDAYRQAQDPTGEILSQINQARAMQGLGLYRRATTLLEQVEQRLQNQSDRSIQAAGLLNLGEVRRASGALQESERLLRQALTLENNRASTEQTGAILLSLGNTLRALNNSEEAIRFYQNAAERASQFPQIKLQAQLNQLSLLIETANWEKARQLIPEIPEPLSLLSASRPGIYAQVNLAQNLICLEQQKANCLGQEEENPIPGQFQTGGSIPLLEKALIAAREIRDQRAESYALGNLGRIYEEMGEVKTARQYSETALNIAQMIQASDIAYQWQWQLGRLRIQGGDRPGAIAAYSEAVNSLQSLRSDLVAIDRQVQFSFRDRVEPLYRQLVSLLLDRAKQVEQKPAQDYLKQARATIESLQLAELDNYFKDACLDVQPEQIDEVDPKAAALYPMILPDRLAVILSISGQPLIQYETIRTAAEIEQTLEQFQQFLNPAFSNRQRLKLSQELYDWLIRPAESALAENGVETLVFVLDGFLRNLPMSALHDGDRYVIERYNIALTPGLQLLAPRPLTGEKIQVLSAGITDARQGFSALPGVKLELEQIGNSVPNAKILLDSEFTELNLATAIAAVDFPVIHLATHGQFSSDSEQTFILTWDDKIRVTEFEELLRTRESGLATPIELLVLSACQTATGDKQAGLGLAGVAVRSGARSTLATLWAVNDQSTAILVTEFYRNLVGVATEDGIPQSGQLPMSKAQALRQSQLALLQDPKYQHPFYWAPFVLVGNWL</sequence>
<dbReference type="PANTHER" id="PTHR10098">
    <property type="entry name" value="RAPSYN-RELATED"/>
    <property type="match status" value="1"/>
</dbReference>
<dbReference type="PANTHER" id="PTHR10098:SF112">
    <property type="entry name" value="SLR0380 PROTEIN"/>
    <property type="match status" value="1"/>
</dbReference>
<evidence type="ECO:0000313" key="7">
    <source>
        <dbReference type="Proteomes" id="UP000664844"/>
    </source>
</evidence>
<evidence type="ECO:0000256" key="2">
    <source>
        <dbReference type="ARBA" id="ARBA00022776"/>
    </source>
</evidence>
<comment type="caution">
    <text evidence="6">The sequence shown here is derived from an EMBL/GenBank/DDBJ whole genome shotgun (WGS) entry which is preliminary data.</text>
</comment>
<evidence type="ECO:0000313" key="6">
    <source>
        <dbReference type="EMBL" id="MBO0351922.1"/>
    </source>
</evidence>
<feature type="coiled-coil region" evidence="4">
    <location>
        <begin position="183"/>
        <end position="246"/>
    </location>
</feature>
<evidence type="ECO:0000256" key="3">
    <source>
        <dbReference type="ARBA" id="ARBA00023306"/>
    </source>
</evidence>
<evidence type="ECO:0000256" key="1">
    <source>
        <dbReference type="ARBA" id="ARBA00022618"/>
    </source>
</evidence>
<dbReference type="InterPro" id="IPR024983">
    <property type="entry name" value="CHAT_dom"/>
</dbReference>
<dbReference type="RefSeq" id="WP_207090349.1">
    <property type="nucleotide sequence ID" value="NZ_JAFLQW010000607.1"/>
</dbReference>
<proteinExistence type="predicted"/>
<dbReference type="Gene3D" id="1.25.40.10">
    <property type="entry name" value="Tetratricopeptide repeat domain"/>
    <property type="match status" value="3"/>
</dbReference>
<name>A0ABS3FXP5_9CYAN</name>
<keyword evidence="7" id="KW-1185">Reference proteome</keyword>
<dbReference type="Proteomes" id="UP000664844">
    <property type="component" value="Unassembled WGS sequence"/>
</dbReference>
<dbReference type="Pfam" id="PF10345">
    <property type="entry name" value="Cohesin_load"/>
    <property type="match status" value="1"/>
</dbReference>
<evidence type="ECO:0000259" key="5">
    <source>
        <dbReference type="Pfam" id="PF12770"/>
    </source>
</evidence>
<evidence type="ECO:0000256" key="4">
    <source>
        <dbReference type="SAM" id="Coils"/>
    </source>
</evidence>
<reference evidence="6 7" key="1">
    <citation type="submission" date="2021-03" db="EMBL/GenBank/DDBJ databases">
        <title>Metabolic Capacity of the Antarctic Cyanobacterium Phormidium pseudopriestleyi that Sustains Oxygenic Photosynthesis in the Presence of Hydrogen Sulfide.</title>
        <authorList>
            <person name="Lumian J.E."/>
            <person name="Jungblut A.D."/>
            <person name="Dillon M.L."/>
            <person name="Hawes I."/>
            <person name="Doran P.T."/>
            <person name="Mackey T.J."/>
            <person name="Dick G.J."/>
            <person name="Grettenberger C.L."/>
            <person name="Sumner D.Y."/>
        </authorList>
    </citation>
    <scope>NUCLEOTIDE SEQUENCE [LARGE SCALE GENOMIC DNA]</scope>
    <source>
        <strain evidence="6 7">FRX01</strain>
    </source>
</reference>
<keyword evidence="2" id="KW-0498">Mitosis</keyword>
<dbReference type="Pfam" id="PF13181">
    <property type="entry name" value="TPR_8"/>
    <property type="match status" value="1"/>
</dbReference>
<dbReference type="SMART" id="SM00028">
    <property type="entry name" value="TPR"/>
    <property type="match status" value="6"/>
</dbReference>
<feature type="domain" description="CHAT" evidence="5">
    <location>
        <begin position="598"/>
        <end position="880"/>
    </location>
</feature>
<dbReference type="InterPro" id="IPR019734">
    <property type="entry name" value="TPR_rpt"/>
</dbReference>
<dbReference type="InterPro" id="IPR011990">
    <property type="entry name" value="TPR-like_helical_dom_sf"/>
</dbReference>
<accession>A0ABS3FXP5</accession>
<protein>
    <submittedName>
        <fullName evidence="6">CHAT domain-containing protein</fullName>
    </submittedName>
</protein>
<dbReference type="InterPro" id="IPR019440">
    <property type="entry name" value="MAU2"/>
</dbReference>
<dbReference type="SUPFAM" id="SSF48452">
    <property type="entry name" value="TPR-like"/>
    <property type="match status" value="3"/>
</dbReference>
<dbReference type="EMBL" id="JAFLQW010000607">
    <property type="protein sequence ID" value="MBO0351922.1"/>
    <property type="molecule type" value="Genomic_DNA"/>
</dbReference>
<dbReference type="Pfam" id="PF12770">
    <property type="entry name" value="CHAT"/>
    <property type="match status" value="1"/>
</dbReference>
<gene>
    <name evidence="6" type="ORF">J0895_23130</name>
</gene>
<organism evidence="6 7">
    <name type="scientific">Phormidium pseudopriestleyi FRX01</name>
    <dbReference type="NCBI Taxonomy" id="1759528"/>
    <lineage>
        <taxon>Bacteria</taxon>
        <taxon>Bacillati</taxon>
        <taxon>Cyanobacteriota</taxon>
        <taxon>Cyanophyceae</taxon>
        <taxon>Oscillatoriophycideae</taxon>
        <taxon>Oscillatoriales</taxon>
        <taxon>Oscillatoriaceae</taxon>
        <taxon>Phormidium</taxon>
    </lineage>
</organism>
<keyword evidence="4" id="KW-0175">Coiled coil</keyword>
<keyword evidence="3" id="KW-0131">Cell cycle</keyword>
<keyword evidence="1" id="KW-0132">Cell division</keyword>